<dbReference type="EC" id="5.6.2.4" evidence="8"/>
<evidence type="ECO:0000313" key="13">
    <source>
        <dbReference type="Proteomes" id="UP000029014"/>
    </source>
</evidence>
<keyword evidence="13" id="KW-1185">Reference proteome</keyword>
<evidence type="ECO:0000313" key="12">
    <source>
        <dbReference type="EMBL" id="KFI73020.1"/>
    </source>
</evidence>
<evidence type="ECO:0000256" key="5">
    <source>
        <dbReference type="ARBA" id="ARBA00022840"/>
    </source>
</evidence>
<dbReference type="eggNOG" id="COG0210">
    <property type="taxonomic scope" value="Bacteria"/>
</dbReference>
<accession>A0A087BPS0</accession>
<evidence type="ECO:0000259" key="11">
    <source>
        <dbReference type="PROSITE" id="PS51198"/>
    </source>
</evidence>
<comment type="catalytic activity">
    <reaction evidence="7">
        <text>Couples ATP hydrolysis with the unwinding of duplex DNA by translocating in the 3'-5' direction.</text>
        <dbReference type="EC" id="5.6.2.4"/>
    </reaction>
</comment>
<organism evidence="12 13">
    <name type="scientific">Bifidobacterium minimum</name>
    <dbReference type="NCBI Taxonomy" id="1693"/>
    <lineage>
        <taxon>Bacteria</taxon>
        <taxon>Bacillati</taxon>
        <taxon>Actinomycetota</taxon>
        <taxon>Actinomycetes</taxon>
        <taxon>Bifidobacteriales</taxon>
        <taxon>Bifidobacteriaceae</taxon>
        <taxon>Bifidobacterium</taxon>
    </lineage>
</organism>
<feature type="binding site" evidence="10">
    <location>
        <begin position="51"/>
        <end position="58"/>
    </location>
    <ligand>
        <name>ATP</name>
        <dbReference type="ChEBI" id="CHEBI:30616"/>
    </ligand>
</feature>
<dbReference type="InterPro" id="IPR014017">
    <property type="entry name" value="DNA_helicase_UvrD-like_C"/>
</dbReference>
<dbReference type="Gene3D" id="3.40.50.300">
    <property type="entry name" value="P-loop containing nucleotide triphosphate hydrolases"/>
    <property type="match status" value="3"/>
</dbReference>
<reference evidence="12 13" key="1">
    <citation type="submission" date="2014-03" db="EMBL/GenBank/DDBJ databases">
        <title>Genomics of Bifidobacteria.</title>
        <authorList>
            <person name="Ventura M."/>
            <person name="Milani C."/>
            <person name="Lugli G.A."/>
        </authorList>
    </citation>
    <scope>NUCLEOTIDE SEQUENCE [LARGE SCALE GENOMIC DNA]</scope>
    <source>
        <strain evidence="12 13">LMG 11592</strain>
    </source>
</reference>
<dbReference type="Pfam" id="PF13361">
    <property type="entry name" value="UvrD_C"/>
    <property type="match status" value="2"/>
</dbReference>
<dbReference type="SUPFAM" id="SSF52540">
    <property type="entry name" value="P-loop containing nucleoside triphosphate hydrolases"/>
    <property type="match status" value="1"/>
</dbReference>
<dbReference type="PANTHER" id="PTHR11070:SF69">
    <property type="entry name" value="ATP-DEPENDENT DNA HELICASE UVRD2"/>
    <property type="match status" value="1"/>
</dbReference>
<dbReference type="CDD" id="cd17932">
    <property type="entry name" value="DEXQc_UvrD"/>
    <property type="match status" value="1"/>
</dbReference>
<evidence type="ECO:0000256" key="1">
    <source>
        <dbReference type="ARBA" id="ARBA00009922"/>
    </source>
</evidence>
<dbReference type="PROSITE" id="PS51198">
    <property type="entry name" value="UVRD_HELICASE_ATP_BIND"/>
    <property type="match status" value="1"/>
</dbReference>
<name>A0A087BPS0_9BIFI</name>
<dbReference type="InterPro" id="IPR027417">
    <property type="entry name" value="P-loop_NTPase"/>
</dbReference>
<dbReference type="AlphaFoldDB" id="A0A087BPS0"/>
<evidence type="ECO:0000256" key="9">
    <source>
        <dbReference type="ARBA" id="ARBA00048988"/>
    </source>
</evidence>
<dbReference type="GO" id="GO:0043138">
    <property type="term" value="F:3'-5' DNA helicase activity"/>
    <property type="evidence" value="ECO:0007669"/>
    <property type="project" value="UniProtKB-EC"/>
</dbReference>
<evidence type="ECO:0000256" key="10">
    <source>
        <dbReference type="PROSITE-ProRule" id="PRU00560"/>
    </source>
</evidence>
<evidence type="ECO:0000256" key="8">
    <source>
        <dbReference type="ARBA" id="ARBA00034808"/>
    </source>
</evidence>
<dbReference type="InterPro" id="IPR013986">
    <property type="entry name" value="DExx_box_DNA_helicase_dom_sf"/>
</dbReference>
<dbReference type="GO" id="GO:0016887">
    <property type="term" value="F:ATP hydrolysis activity"/>
    <property type="evidence" value="ECO:0007669"/>
    <property type="project" value="RHEA"/>
</dbReference>
<dbReference type="CDD" id="cd18807">
    <property type="entry name" value="SF1_C_UvrD"/>
    <property type="match status" value="1"/>
</dbReference>
<comment type="similarity">
    <text evidence="1">Belongs to the helicase family. UvrD subfamily.</text>
</comment>
<dbReference type="GO" id="GO:0005524">
    <property type="term" value="F:ATP binding"/>
    <property type="evidence" value="ECO:0007669"/>
    <property type="project" value="UniProtKB-UniRule"/>
</dbReference>
<dbReference type="PANTHER" id="PTHR11070">
    <property type="entry name" value="UVRD / RECB / PCRA DNA HELICASE FAMILY MEMBER"/>
    <property type="match status" value="1"/>
</dbReference>
<keyword evidence="3 10" id="KW-0378">Hydrolase</keyword>
<keyword evidence="4 10" id="KW-0347">Helicase</keyword>
<evidence type="ECO:0000256" key="4">
    <source>
        <dbReference type="ARBA" id="ARBA00022806"/>
    </source>
</evidence>
<keyword evidence="5 10" id="KW-0067">ATP-binding</keyword>
<feature type="domain" description="UvrD-like helicase ATP-binding" evidence="11">
    <location>
        <begin position="30"/>
        <end position="316"/>
    </location>
</feature>
<sequence>MRPHTGVDGPAAVDAGTMDVMHDDAESILEGLDDDQRVAATSVDGPVRIVAVAGAGKTRTITRRVAYACATGRWDPDRVLAVTFSVKAAAEMRTRLSSLGVGEAVSAATFHSAALRQLRRVWPDLSGGPFPRVLEDQHDVVARALTRTLVDEDRSDADVRDVQAEINWCKTSLVAPLDYPRVCAATSRRPPAALDPDRFVDVYTAYEQEKGYRGRIDFDDILLLVCHVLDSYPDLARRIRRDVGWLTVDEFQDVSPVQYRLMRLWLGDNRNVCVVGDPAQTIYSFAGATSHYLLDFPRDFAPVSRDVVLSTDYRSTPQVVSWANRIIGASPRREDYIRLSSIRDKGRRVTRTVYETDFQEAQGVVQGILRLLDAGGSPADCAVLTRVNAQQQVVCDALRTVGLRYRLRRDAQWSDGGGDDDARRAMLEALGVDEGSSAVTISTIHASKGLEFAHVFIIGCSEGLIPYGGPTDGDVLEEERRLLYVGVTRAKDTLHLSYASGVDGFGGASREPSRFL</sequence>
<dbReference type="Proteomes" id="UP000029014">
    <property type="component" value="Unassembled WGS sequence"/>
</dbReference>
<dbReference type="GO" id="GO:0000725">
    <property type="term" value="P:recombinational repair"/>
    <property type="evidence" value="ECO:0007669"/>
    <property type="project" value="TreeGrafter"/>
</dbReference>
<dbReference type="GO" id="GO:0003677">
    <property type="term" value="F:DNA binding"/>
    <property type="evidence" value="ECO:0007669"/>
    <property type="project" value="UniProtKB-KW"/>
</dbReference>
<keyword evidence="6" id="KW-0413">Isomerase</keyword>
<dbReference type="InterPro" id="IPR000212">
    <property type="entry name" value="DNA_helicase_UvrD/REP"/>
</dbReference>
<gene>
    <name evidence="12" type="ORF">BMIN_0736</name>
</gene>
<protein>
    <recommendedName>
        <fullName evidence="8">DNA 3'-5' helicase</fullName>
        <ecNumber evidence="8">5.6.2.4</ecNumber>
    </recommendedName>
</protein>
<comment type="catalytic activity">
    <reaction evidence="9">
        <text>ATP + H2O = ADP + phosphate + H(+)</text>
        <dbReference type="Rhea" id="RHEA:13065"/>
        <dbReference type="ChEBI" id="CHEBI:15377"/>
        <dbReference type="ChEBI" id="CHEBI:15378"/>
        <dbReference type="ChEBI" id="CHEBI:30616"/>
        <dbReference type="ChEBI" id="CHEBI:43474"/>
        <dbReference type="ChEBI" id="CHEBI:456216"/>
        <dbReference type="EC" id="5.6.2.4"/>
    </reaction>
</comment>
<evidence type="ECO:0000256" key="2">
    <source>
        <dbReference type="ARBA" id="ARBA00022741"/>
    </source>
</evidence>
<evidence type="ECO:0000256" key="3">
    <source>
        <dbReference type="ARBA" id="ARBA00022801"/>
    </source>
</evidence>
<dbReference type="STRING" id="1693.BMIN_0736"/>
<comment type="caution">
    <text evidence="12">The sequence shown here is derived from an EMBL/GenBank/DDBJ whole genome shotgun (WGS) entry which is preliminary data.</text>
</comment>
<proteinExistence type="inferred from homology"/>
<dbReference type="InterPro" id="IPR014016">
    <property type="entry name" value="UvrD-like_ATP-bd"/>
</dbReference>
<dbReference type="Pfam" id="PF00580">
    <property type="entry name" value="UvrD-helicase"/>
    <property type="match status" value="1"/>
</dbReference>
<dbReference type="Gene3D" id="1.10.10.160">
    <property type="match status" value="1"/>
</dbReference>
<dbReference type="EMBL" id="JGZD01000008">
    <property type="protein sequence ID" value="KFI73020.1"/>
    <property type="molecule type" value="Genomic_DNA"/>
</dbReference>
<keyword evidence="2 10" id="KW-0547">Nucleotide-binding</keyword>
<evidence type="ECO:0000256" key="6">
    <source>
        <dbReference type="ARBA" id="ARBA00023235"/>
    </source>
</evidence>
<evidence type="ECO:0000256" key="7">
    <source>
        <dbReference type="ARBA" id="ARBA00034617"/>
    </source>
</evidence>